<dbReference type="Proteomes" id="UP001419910">
    <property type="component" value="Unassembled WGS sequence"/>
</dbReference>
<dbReference type="SUPFAM" id="SSF52540">
    <property type="entry name" value="P-loop containing nucleoside triphosphate hydrolases"/>
    <property type="match status" value="2"/>
</dbReference>
<dbReference type="CDD" id="cd02035">
    <property type="entry name" value="ArsA"/>
    <property type="match status" value="2"/>
</dbReference>
<dbReference type="InterPro" id="IPR027541">
    <property type="entry name" value="Ars_ATPase"/>
</dbReference>
<dbReference type="RefSeq" id="WP_343888321.1">
    <property type="nucleotide sequence ID" value="NZ_BAAAEH010000008.1"/>
</dbReference>
<keyword evidence="4" id="KW-0547">Nucleotide-binding</keyword>
<evidence type="ECO:0000313" key="7">
    <source>
        <dbReference type="Proteomes" id="UP001419910"/>
    </source>
</evidence>
<keyword evidence="4" id="KW-0067">ATP-binding</keyword>
<feature type="domain" description="AAA+ ATPase" evidence="5">
    <location>
        <begin position="16"/>
        <end position="236"/>
    </location>
</feature>
<dbReference type="PIRSF" id="PIRSF001327">
    <property type="entry name" value="Arsenical_pump-driving_ATPase"/>
    <property type="match status" value="1"/>
</dbReference>
<dbReference type="InterPro" id="IPR027417">
    <property type="entry name" value="P-loop_NTPase"/>
</dbReference>
<evidence type="ECO:0000256" key="4">
    <source>
        <dbReference type="PIRNR" id="PIRNR001327"/>
    </source>
</evidence>
<comment type="similarity">
    <text evidence="1 4">Belongs to the arsA ATPase family.</text>
</comment>
<name>A0ABU9Y479_9SPHN</name>
<dbReference type="PANTHER" id="PTHR10803">
    <property type="entry name" value="ARSENICAL PUMP-DRIVING ATPASE ARSENITE-TRANSLOCATING ATPASE"/>
    <property type="match status" value="1"/>
</dbReference>
<dbReference type="EC" id="7.3.2.7" evidence="3 4"/>
<dbReference type="InterPro" id="IPR016300">
    <property type="entry name" value="ATPase_ArsA/GET3"/>
</dbReference>
<reference evidence="6 7" key="1">
    <citation type="submission" date="2024-05" db="EMBL/GenBank/DDBJ databases">
        <authorList>
            <person name="Liu Q."/>
            <person name="Xin Y.-H."/>
        </authorList>
    </citation>
    <scope>NUCLEOTIDE SEQUENCE [LARGE SCALE GENOMIC DNA]</scope>
    <source>
        <strain evidence="6 7">CGMCC 1.10181</strain>
    </source>
</reference>
<dbReference type="InterPro" id="IPR003593">
    <property type="entry name" value="AAA+_ATPase"/>
</dbReference>
<comment type="caution">
    <text evidence="6">The sequence shown here is derived from an EMBL/GenBank/DDBJ whole genome shotgun (WGS) entry which is preliminary data.</text>
</comment>
<evidence type="ECO:0000313" key="6">
    <source>
        <dbReference type="EMBL" id="MEN2790577.1"/>
    </source>
</evidence>
<sequence length="609" mass="65052">MNDTLPVDPPRFMARPTRFLFFTGKGGVGKTSVACAAALSLADRGKSVLLVSTDPASNLDEILDVPLTNHPVAVPQAARLDVLNIDPTAAAEAYRARVLEQMGAEASAQELDTVREQLSGACTTEIAAFDEFVGRLADEDGAYDHIVFDTAPTGHTLRLLSLPKAWSGFLADNDQGASCLGPHSGLKTQEERFRTAMRALRDPSTTTVILVTRPERGAIAEAGRTSDELRALGLGNQHLVVNGVFHASDPSDATAESLETQGQQALAEMPAVPRALPRDDIPLRPFEMMGLDALRALLRPGPFAAPHAGSAIAAPWVGDLPGLDRLVDLLAADGKGLIMVMGKGGVGKTTIATAIALGLVERGHGVHLSTTDPAAHLEMTLAGNVPGLLVDRIDPKVETERYIAKVMEQRGSSLDAQGQALLREDLASPCTEEVAVFHAFSHIVAEARSAFVVLDTAPTGHSLLLMDATGAYHRQMTRQSALHAPGRITTPLMRLQDPDYTRILLVTLAETTPVSQASALQDDLRRAQIEPYAWIINKSLLAAGSGDALLRQRLAGERKQIDRVRGAMAKRLFFVPWQATPPVGVAALERLARDRATCNDQPPPLSKAI</sequence>
<dbReference type="NCBIfam" id="TIGR04291">
    <property type="entry name" value="arsen_driv_ArsA"/>
    <property type="match status" value="1"/>
</dbReference>
<feature type="domain" description="AAA+ ATPase" evidence="5">
    <location>
        <begin position="334"/>
        <end position="540"/>
    </location>
</feature>
<keyword evidence="4" id="KW-0059">Arsenical resistance</keyword>
<evidence type="ECO:0000256" key="3">
    <source>
        <dbReference type="NCBIfam" id="TIGR04291"/>
    </source>
</evidence>
<evidence type="ECO:0000256" key="1">
    <source>
        <dbReference type="ARBA" id="ARBA00011040"/>
    </source>
</evidence>
<dbReference type="InterPro" id="IPR025723">
    <property type="entry name" value="ArsA/GET3_ATPase-like"/>
</dbReference>
<dbReference type="EMBL" id="JBDIME010000010">
    <property type="protein sequence ID" value="MEN2790577.1"/>
    <property type="molecule type" value="Genomic_DNA"/>
</dbReference>
<dbReference type="PANTHER" id="PTHR10803:SF3">
    <property type="entry name" value="ATPASE GET3"/>
    <property type="match status" value="1"/>
</dbReference>
<protein>
    <recommendedName>
        <fullName evidence="3 4">Arsenical pump-driving ATPase</fullName>
        <ecNumber evidence="3 4">7.3.2.7</ecNumber>
    </recommendedName>
</protein>
<comment type="function">
    <text evidence="4">Anion-transporting ATPase.</text>
</comment>
<comment type="catalytic activity">
    <reaction evidence="2 4">
        <text>arsenite(in) + ATP + H2O = arsenite(out) + ADP + phosphate + H(+)</text>
        <dbReference type="Rhea" id="RHEA:11348"/>
        <dbReference type="ChEBI" id="CHEBI:15377"/>
        <dbReference type="ChEBI" id="CHEBI:15378"/>
        <dbReference type="ChEBI" id="CHEBI:29242"/>
        <dbReference type="ChEBI" id="CHEBI:30616"/>
        <dbReference type="ChEBI" id="CHEBI:43474"/>
        <dbReference type="ChEBI" id="CHEBI:456216"/>
        <dbReference type="EC" id="7.3.2.7"/>
    </reaction>
</comment>
<proteinExistence type="inferred from homology"/>
<dbReference type="Gene3D" id="3.40.50.300">
    <property type="entry name" value="P-loop containing nucleotide triphosphate hydrolases"/>
    <property type="match status" value="2"/>
</dbReference>
<dbReference type="NCBIfam" id="TIGR00345">
    <property type="entry name" value="GET3_arsA_TRC40"/>
    <property type="match status" value="1"/>
</dbReference>
<keyword evidence="7" id="KW-1185">Reference proteome</keyword>
<dbReference type="SMART" id="SM00382">
    <property type="entry name" value="AAA"/>
    <property type="match status" value="2"/>
</dbReference>
<evidence type="ECO:0000256" key="2">
    <source>
        <dbReference type="ARBA" id="ARBA00052296"/>
    </source>
</evidence>
<dbReference type="Pfam" id="PF02374">
    <property type="entry name" value="ArsA_ATPase"/>
    <property type="match status" value="2"/>
</dbReference>
<accession>A0ABU9Y479</accession>
<gene>
    <name evidence="6" type="primary">arsA</name>
    <name evidence="6" type="ORF">ABC974_13135</name>
</gene>
<organism evidence="6 7">
    <name type="scientific">Sphingomonas oligophenolica</name>
    <dbReference type="NCBI Taxonomy" id="301154"/>
    <lineage>
        <taxon>Bacteria</taxon>
        <taxon>Pseudomonadati</taxon>
        <taxon>Pseudomonadota</taxon>
        <taxon>Alphaproteobacteria</taxon>
        <taxon>Sphingomonadales</taxon>
        <taxon>Sphingomonadaceae</taxon>
        <taxon>Sphingomonas</taxon>
    </lineage>
</organism>
<keyword evidence="4" id="KW-1278">Translocase</keyword>
<evidence type="ECO:0000259" key="5">
    <source>
        <dbReference type="SMART" id="SM00382"/>
    </source>
</evidence>